<reference evidence="1" key="1">
    <citation type="journal article" date="2020" name="New Phytol.">
        <title>Comparative genomics reveals dynamic genome evolution in host specialist ectomycorrhizal fungi.</title>
        <authorList>
            <person name="Lofgren L.A."/>
            <person name="Nguyen N.H."/>
            <person name="Vilgalys R."/>
            <person name="Ruytinx J."/>
            <person name="Liao H.L."/>
            <person name="Branco S."/>
            <person name="Kuo A."/>
            <person name="LaButti K."/>
            <person name="Lipzen A."/>
            <person name="Andreopoulos W."/>
            <person name="Pangilinan J."/>
            <person name="Riley R."/>
            <person name="Hundley H."/>
            <person name="Na H."/>
            <person name="Barry K."/>
            <person name="Grigoriev I.V."/>
            <person name="Stajich J.E."/>
            <person name="Kennedy P.G."/>
        </authorList>
    </citation>
    <scope>NUCLEOTIDE SEQUENCE</scope>
    <source>
        <strain evidence="1">S12</strain>
    </source>
</reference>
<dbReference type="Proteomes" id="UP000719766">
    <property type="component" value="Unassembled WGS sequence"/>
</dbReference>
<dbReference type="Gene3D" id="1.10.510.10">
    <property type="entry name" value="Transferase(Phosphotransferase) domain 1"/>
    <property type="match status" value="1"/>
</dbReference>
<dbReference type="AlphaFoldDB" id="A0A9P7DF88"/>
<comment type="caution">
    <text evidence="1">The sequence shown here is derived from an EMBL/GenBank/DDBJ whole genome shotgun (WGS) entry which is preliminary data.</text>
</comment>
<keyword evidence="2" id="KW-1185">Reference proteome</keyword>
<dbReference type="EMBL" id="JABBWE010000050">
    <property type="protein sequence ID" value="KAG1790462.1"/>
    <property type="molecule type" value="Genomic_DNA"/>
</dbReference>
<sequence length="108" mass="12370">MITVVSRILPSLTLIMMRSLRNSSLFHRGGYVHGDIRDTNIMVKKDFSPGFMLVDFDWSGTIGEARYPVNVYQGERLWRPDGAEDGQLVMPEHDMQMLYAIFPEGTFV</sequence>
<organism evidence="1 2">
    <name type="scientific">Suillus plorans</name>
    <dbReference type="NCBI Taxonomy" id="116603"/>
    <lineage>
        <taxon>Eukaryota</taxon>
        <taxon>Fungi</taxon>
        <taxon>Dikarya</taxon>
        <taxon>Basidiomycota</taxon>
        <taxon>Agaricomycotina</taxon>
        <taxon>Agaricomycetes</taxon>
        <taxon>Agaricomycetidae</taxon>
        <taxon>Boletales</taxon>
        <taxon>Suillineae</taxon>
        <taxon>Suillaceae</taxon>
        <taxon>Suillus</taxon>
    </lineage>
</organism>
<proteinExistence type="predicted"/>
<accession>A0A9P7DF88</accession>
<name>A0A9P7DF88_9AGAM</name>
<dbReference type="InterPro" id="IPR011009">
    <property type="entry name" value="Kinase-like_dom_sf"/>
</dbReference>
<evidence type="ECO:0000313" key="1">
    <source>
        <dbReference type="EMBL" id="KAG1790462.1"/>
    </source>
</evidence>
<gene>
    <name evidence="1" type="ORF">HD556DRAFT_731545</name>
</gene>
<protein>
    <submittedName>
        <fullName evidence="1">Uncharacterized protein</fullName>
    </submittedName>
</protein>
<evidence type="ECO:0000313" key="2">
    <source>
        <dbReference type="Proteomes" id="UP000719766"/>
    </source>
</evidence>
<dbReference type="SUPFAM" id="SSF56112">
    <property type="entry name" value="Protein kinase-like (PK-like)"/>
    <property type="match status" value="1"/>
</dbReference>
<dbReference type="GeneID" id="64605214"/>
<dbReference type="RefSeq" id="XP_041157430.1">
    <property type="nucleotide sequence ID" value="XM_041311450.1"/>
</dbReference>
<dbReference type="OrthoDB" id="3247966at2759"/>